<dbReference type="EMBL" id="CM000881">
    <property type="protein sequence ID" value="KQK11768.1"/>
    <property type="molecule type" value="Genomic_DNA"/>
</dbReference>
<sequence length="190" mass="21103">MAVLEYDGRRLRAEPFFWEQLHRGTPPSGNTCLHIASIHGHEQFCKDVVALGDSLPLALFAKTNLDGETPLATAVRSGSVAVATVLLRCCQSIRDAHRELVRDLCVQIVARAGIGCDALHALRHTYEEILLEVRQAILKQDKDGCNVLHHAIHYGHRALALELIAAEPELSTHVNNYKESPMFSAAMRFY</sequence>
<protein>
    <submittedName>
        <fullName evidence="1 2">Uncharacterized protein</fullName>
    </submittedName>
</protein>
<dbReference type="Gene3D" id="1.25.40.20">
    <property type="entry name" value="Ankyrin repeat-containing domain"/>
    <property type="match status" value="2"/>
</dbReference>
<dbReference type="PANTHER" id="PTHR24121:SF19">
    <property type="entry name" value="OS11G0247700 PROTEIN"/>
    <property type="match status" value="1"/>
</dbReference>
<dbReference type="Proteomes" id="UP000008810">
    <property type="component" value="Chromosome 2"/>
</dbReference>
<evidence type="ECO:0000313" key="2">
    <source>
        <dbReference type="EnsemblPlants" id="KQK11768"/>
    </source>
</evidence>
<reference evidence="2" key="3">
    <citation type="submission" date="2018-08" db="UniProtKB">
        <authorList>
            <consortium name="EnsemblPlants"/>
        </authorList>
    </citation>
    <scope>IDENTIFICATION</scope>
    <source>
        <strain evidence="2">cv. Bd21</strain>
    </source>
</reference>
<dbReference type="OrthoDB" id="673817at2759"/>
<dbReference type="InterPro" id="IPR036770">
    <property type="entry name" value="Ankyrin_rpt-contain_sf"/>
</dbReference>
<reference evidence="1" key="2">
    <citation type="submission" date="2017-06" db="EMBL/GenBank/DDBJ databases">
        <title>WGS assembly of Brachypodium distachyon.</title>
        <authorList>
            <consortium name="The International Brachypodium Initiative"/>
            <person name="Lucas S."/>
            <person name="Harmon-Smith M."/>
            <person name="Lail K."/>
            <person name="Tice H."/>
            <person name="Grimwood J."/>
            <person name="Bruce D."/>
            <person name="Barry K."/>
            <person name="Shu S."/>
            <person name="Lindquist E."/>
            <person name="Wang M."/>
            <person name="Pitluck S."/>
            <person name="Vogel J.P."/>
            <person name="Garvin D.F."/>
            <person name="Mockler T.C."/>
            <person name="Schmutz J."/>
            <person name="Rokhsar D."/>
            <person name="Bevan M.W."/>
        </authorList>
    </citation>
    <scope>NUCLEOTIDE SEQUENCE</scope>
    <source>
        <strain evidence="1">Bd21</strain>
    </source>
</reference>
<dbReference type="AlphaFoldDB" id="I1HVP4"/>
<dbReference type="EnsemblPlants" id="KQK11768">
    <property type="protein sequence ID" value="KQK11768"/>
    <property type="gene ID" value="BRADI_2g62210v3"/>
</dbReference>
<dbReference type="HOGENOM" id="CLU_1429868_0_0_1"/>
<dbReference type="PANTHER" id="PTHR24121">
    <property type="entry name" value="NO MECHANORECEPTOR POTENTIAL C, ISOFORM D-RELATED"/>
    <property type="match status" value="1"/>
</dbReference>
<keyword evidence="3" id="KW-1185">Reference proteome</keyword>
<accession>I1HVP4</accession>
<name>I1HVP4_BRADI</name>
<reference evidence="1 2" key="1">
    <citation type="journal article" date="2010" name="Nature">
        <title>Genome sequencing and analysis of the model grass Brachypodium distachyon.</title>
        <authorList>
            <consortium name="International Brachypodium Initiative"/>
        </authorList>
    </citation>
    <scope>NUCLEOTIDE SEQUENCE [LARGE SCALE GENOMIC DNA]</scope>
    <source>
        <strain evidence="1 2">Bd21</strain>
    </source>
</reference>
<dbReference type="Pfam" id="PF12796">
    <property type="entry name" value="Ank_2"/>
    <property type="match status" value="1"/>
</dbReference>
<dbReference type="eggNOG" id="KOG0504">
    <property type="taxonomic scope" value="Eukaryota"/>
</dbReference>
<dbReference type="SUPFAM" id="SSF48403">
    <property type="entry name" value="Ankyrin repeat"/>
    <property type="match status" value="1"/>
</dbReference>
<dbReference type="InParanoid" id="I1HVP4"/>
<proteinExistence type="predicted"/>
<evidence type="ECO:0000313" key="1">
    <source>
        <dbReference type="EMBL" id="KQK11768.1"/>
    </source>
</evidence>
<dbReference type="STRING" id="15368.I1HVP4"/>
<gene>
    <name evidence="1" type="ORF">BRADI_2g62210v3</name>
</gene>
<dbReference type="OMA" id="HITANEG"/>
<dbReference type="InterPro" id="IPR002110">
    <property type="entry name" value="Ankyrin_rpt"/>
</dbReference>
<dbReference type="Gramene" id="KQK11768">
    <property type="protein sequence ID" value="KQK11768"/>
    <property type="gene ID" value="BRADI_2g62210v3"/>
</dbReference>
<organism evidence="2">
    <name type="scientific">Brachypodium distachyon</name>
    <name type="common">Purple false brome</name>
    <name type="synonym">Trachynia distachya</name>
    <dbReference type="NCBI Taxonomy" id="15368"/>
    <lineage>
        <taxon>Eukaryota</taxon>
        <taxon>Viridiplantae</taxon>
        <taxon>Streptophyta</taxon>
        <taxon>Embryophyta</taxon>
        <taxon>Tracheophyta</taxon>
        <taxon>Spermatophyta</taxon>
        <taxon>Magnoliopsida</taxon>
        <taxon>Liliopsida</taxon>
        <taxon>Poales</taxon>
        <taxon>Poaceae</taxon>
        <taxon>BOP clade</taxon>
        <taxon>Pooideae</taxon>
        <taxon>Stipodae</taxon>
        <taxon>Brachypodieae</taxon>
        <taxon>Brachypodium</taxon>
    </lineage>
</organism>
<evidence type="ECO:0000313" key="3">
    <source>
        <dbReference type="Proteomes" id="UP000008810"/>
    </source>
</evidence>
<dbReference type="SMART" id="SM00248">
    <property type="entry name" value="ANK"/>
    <property type="match status" value="3"/>
</dbReference>